<dbReference type="GO" id="GO:0004674">
    <property type="term" value="F:protein serine/threonine kinase activity"/>
    <property type="evidence" value="ECO:0007669"/>
    <property type="project" value="UniProtKB-KW"/>
</dbReference>
<feature type="compositionally biased region" description="Low complexity" evidence="7">
    <location>
        <begin position="493"/>
        <end position="503"/>
    </location>
</feature>
<dbReference type="AlphaFoldDB" id="A0A836B2I7"/>
<feature type="domain" description="Protein kinase" evidence="8">
    <location>
        <begin position="737"/>
        <end position="1127"/>
    </location>
</feature>
<evidence type="ECO:0000256" key="7">
    <source>
        <dbReference type="SAM" id="MobiDB-lite"/>
    </source>
</evidence>
<reference evidence="9" key="1">
    <citation type="journal article" date="2020" name="bioRxiv">
        <title>Comparative genomics of Chlamydomonas.</title>
        <authorList>
            <person name="Craig R.J."/>
            <person name="Hasan A.R."/>
            <person name="Ness R.W."/>
            <person name="Keightley P.D."/>
        </authorList>
    </citation>
    <scope>NUCLEOTIDE SEQUENCE</scope>
    <source>
        <strain evidence="9">SAG 7.73</strain>
    </source>
</reference>
<dbReference type="InterPro" id="IPR000719">
    <property type="entry name" value="Prot_kinase_dom"/>
</dbReference>
<evidence type="ECO:0000259" key="8">
    <source>
        <dbReference type="PROSITE" id="PS50011"/>
    </source>
</evidence>
<dbReference type="InterPro" id="IPR051681">
    <property type="entry name" value="Ser/Thr_Kinases-Pseudokinases"/>
</dbReference>
<dbReference type="SMART" id="SM00220">
    <property type="entry name" value="S_TKc"/>
    <property type="match status" value="1"/>
</dbReference>
<dbReference type="OrthoDB" id="537144at2759"/>
<feature type="compositionally biased region" description="Low complexity" evidence="7">
    <location>
        <begin position="782"/>
        <end position="799"/>
    </location>
</feature>
<feature type="binding site" evidence="6">
    <location>
        <position position="764"/>
    </location>
    <ligand>
        <name>ATP</name>
        <dbReference type="ChEBI" id="CHEBI:30616"/>
    </ligand>
</feature>
<organism evidence="9 10">
    <name type="scientific">Chlamydomonas incerta</name>
    <dbReference type="NCBI Taxonomy" id="51695"/>
    <lineage>
        <taxon>Eukaryota</taxon>
        <taxon>Viridiplantae</taxon>
        <taxon>Chlorophyta</taxon>
        <taxon>core chlorophytes</taxon>
        <taxon>Chlorophyceae</taxon>
        <taxon>CS clade</taxon>
        <taxon>Chlamydomonadales</taxon>
        <taxon>Chlamydomonadaceae</taxon>
        <taxon>Chlamydomonas</taxon>
    </lineage>
</organism>
<evidence type="ECO:0000256" key="6">
    <source>
        <dbReference type="PROSITE-ProRule" id="PRU10141"/>
    </source>
</evidence>
<protein>
    <recommendedName>
        <fullName evidence="8">Protein kinase domain-containing protein</fullName>
    </recommendedName>
</protein>
<dbReference type="PANTHER" id="PTHR44329:SF214">
    <property type="entry name" value="PROTEIN KINASE DOMAIN-CONTAINING PROTEIN"/>
    <property type="match status" value="1"/>
</dbReference>
<evidence type="ECO:0000256" key="5">
    <source>
        <dbReference type="ARBA" id="ARBA00022840"/>
    </source>
</evidence>
<keyword evidence="5 6" id="KW-0067">ATP-binding</keyword>
<dbReference type="InterPro" id="IPR001245">
    <property type="entry name" value="Ser-Thr/Tyr_kinase_cat_dom"/>
</dbReference>
<dbReference type="PANTHER" id="PTHR44329">
    <property type="entry name" value="SERINE/THREONINE-PROTEIN KINASE TNNI3K-RELATED"/>
    <property type="match status" value="1"/>
</dbReference>
<dbReference type="GO" id="GO:0005524">
    <property type="term" value="F:ATP binding"/>
    <property type="evidence" value="ECO:0007669"/>
    <property type="project" value="UniProtKB-UniRule"/>
</dbReference>
<dbReference type="EMBL" id="JAEHOC010000001">
    <property type="protein sequence ID" value="KAG2445419.1"/>
    <property type="molecule type" value="Genomic_DNA"/>
</dbReference>
<feature type="compositionally biased region" description="Low complexity" evidence="7">
    <location>
        <begin position="223"/>
        <end position="239"/>
    </location>
</feature>
<accession>A0A836B2I7</accession>
<dbReference type="SUPFAM" id="SSF56112">
    <property type="entry name" value="Protein kinase-like (PK-like)"/>
    <property type="match status" value="1"/>
</dbReference>
<keyword evidence="4" id="KW-0418">Kinase</keyword>
<sequence length="1138" mass="116659">MYAFTSDGSRYVLVASRGPDGSEPKTGVHSSQLLCWSGGSSSSSLPQTQDPTSVILAARAKAPILHTAASAYKDGPLPPDWQELAASGSGARAFATVPLMHGREALGAVLIAAPGGRDGGALAAMDASSLQALGLALSLYTVADSADTVSWLAGCLWNLLDSATLQQAVGDLCAGVAEYITMKFMVQCSIQATLLAEPESQVACMVHGSSHAPSMSEPGLGPGSQPGAAPGGASSAPNSLRGRSQTHRRSQLTGVRRILAETGASASVSGMDSPKGSRSMGRSTSGLAAAAAANAAGSMARASYGGAEELEGEAMRSSQSHHSHAFCMPEQRVLRARTFKLAATLFQKLVADGGAPRGVVVDDCARHVQDVHKPTRDVSMLIQSAGARCLVLTGTALSNGATLGLYICFGARMPLRLLNAVHVAAYELLSEALRPCVDAKVCGELQHEFDILKAGVPGVYLATTTTAAVSTSGIDPRISTAGLASPGGGGAATGPAALTSPTGDRALASPVIRAASSTAAGLGLSPSRRASQPALGPTRSMKSPLSFRVSRPSSTSSTNFLGGVATSPGLIAQQCEEANGPGSLTAGGAGPSTTSYSRFGAAEAGNVGGTSVLGFSSRGGGMAPGTLAQVAKLDVDDAIFESAQDSGSFLDSLMQGTPSLGLGLAAGGGALGNQPLPIRASSLIRVQELDASTAIRNQMSVLVSSFQASLQDSQLERLMGGRDSTTGGGGGDDLDQLQLVSLLGRGGNGIVLRGLLAQVAVAVKLIGMPDPEPGNGNGGAAGSSAPGTPGARALGGAAKSPAGGAAAAAAATAATAKDKVGEVDHNADISPSEALSRRRELARGAMELAVLTTTSHPCLVQVFSYYTNVVLEEGGAGPTGDETYTLRRFSHQEDAARSPSGAPPPMVFTAVCMEWCDQGSMHDAIGTGRYHREQQAVGREPAYVLDMEAIYLTLLEVAMSLRYLHARRIIHRDVKPGNVLLKSAAAPVAAEGDSRGYNAKLADFGFAMQLDQTENDKAFVIPDQACGSVPYMAPETFRSGSRLDGSVDVYAFGVVMWEAVSGGEQPYTGVPNKDIPREVYRGRRPTFRPDVPYAYRQLAQACWAAQPSKRPTAAQLVTALKYNLQLLNSQGRGAQLCK</sequence>
<dbReference type="PROSITE" id="PS50011">
    <property type="entry name" value="PROTEIN_KINASE_DOM"/>
    <property type="match status" value="1"/>
</dbReference>
<feature type="region of interest" description="Disordered" evidence="7">
    <location>
        <begin position="208"/>
        <end position="284"/>
    </location>
</feature>
<evidence type="ECO:0000256" key="4">
    <source>
        <dbReference type="ARBA" id="ARBA00022777"/>
    </source>
</evidence>
<keyword evidence="10" id="KW-1185">Reference proteome</keyword>
<evidence type="ECO:0000256" key="2">
    <source>
        <dbReference type="ARBA" id="ARBA00022679"/>
    </source>
</evidence>
<keyword evidence="2" id="KW-0808">Transferase</keyword>
<feature type="region of interest" description="Disordered" evidence="7">
    <location>
        <begin position="520"/>
        <end position="562"/>
    </location>
</feature>
<keyword evidence="1" id="KW-0723">Serine/threonine-protein kinase</keyword>
<dbReference type="PROSITE" id="PS00108">
    <property type="entry name" value="PROTEIN_KINASE_ST"/>
    <property type="match status" value="1"/>
</dbReference>
<dbReference type="PROSITE" id="PS00107">
    <property type="entry name" value="PROTEIN_KINASE_ATP"/>
    <property type="match status" value="1"/>
</dbReference>
<evidence type="ECO:0000313" key="10">
    <source>
        <dbReference type="Proteomes" id="UP000650467"/>
    </source>
</evidence>
<feature type="compositionally biased region" description="Low complexity" evidence="7">
    <location>
        <begin position="546"/>
        <end position="558"/>
    </location>
</feature>
<dbReference type="InterPro" id="IPR011009">
    <property type="entry name" value="Kinase-like_dom_sf"/>
</dbReference>
<dbReference type="InterPro" id="IPR017441">
    <property type="entry name" value="Protein_kinase_ATP_BS"/>
</dbReference>
<evidence type="ECO:0000256" key="3">
    <source>
        <dbReference type="ARBA" id="ARBA00022741"/>
    </source>
</evidence>
<feature type="region of interest" description="Disordered" evidence="7">
    <location>
        <begin position="773"/>
        <end position="799"/>
    </location>
</feature>
<evidence type="ECO:0000313" key="9">
    <source>
        <dbReference type="EMBL" id="KAG2445419.1"/>
    </source>
</evidence>
<dbReference type="Proteomes" id="UP000650467">
    <property type="component" value="Unassembled WGS sequence"/>
</dbReference>
<dbReference type="Gene3D" id="1.10.510.10">
    <property type="entry name" value="Transferase(Phosphotransferase) domain 1"/>
    <property type="match status" value="1"/>
</dbReference>
<proteinExistence type="predicted"/>
<evidence type="ECO:0000256" key="1">
    <source>
        <dbReference type="ARBA" id="ARBA00022527"/>
    </source>
</evidence>
<dbReference type="Pfam" id="PF07714">
    <property type="entry name" value="PK_Tyr_Ser-Thr"/>
    <property type="match status" value="1"/>
</dbReference>
<keyword evidence="3 6" id="KW-0547">Nucleotide-binding</keyword>
<dbReference type="InterPro" id="IPR008271">
    <property type="entry name" value="Ser/Thr_kinase_AS"/>
</dbReference>
<feature type="region of interest" description="Disordered" evidence="7">
    <location>
        <begin position="484"/>
        <end position="503"/>
    </location>
</feature>
<name>A0A836B2I7_CHLIN</name>
<comment type="caution">
    <text evidence="9">The sequence shown here is derived from an EMBL/GenBank/DDBJ whole genome shotgun (WGS) entry which is preliminary data.</text>
</comment>
<gene>
    <name evidence="9" type="ORF">HXX76_000041</name>
</gene>